<dbReference type="Pfam" id="PF13560">
    <property type="entry name" value="HTH_31"/>
    <property type="match status" value="1"/>
</dbReference>
<sequence>MPNEAARRELGGFLRIRRESVDRAQHGLPPIRGRQTGLRREEVAYLSSISVTWYTWLEQGRDINPSRQVLEAIGGALALSPTDQAYLLSLAGFSSGGTHQNLPAPGEPPEHIQRLLNAFGSSPAFAIDPDWGIVAWNPAYAALYPRVQSVPADERNLLWLVFTDPSIKELMPDWGVESRRFVSEYRMQNGARLHEGPVTRLLDRLRAASPEFEGTWDDHTIEGFQTRVRRFRHAVTGEMDLEYHRLSPADLPDLNIVVYTPATARAAEQLGRLADGRAVSRGS</sequence>
<dbReference type="InterPro" id="IPR001387">
    <property type="entry name" value="Cro/C1-type_HTH"/>
</dbReference>
<dbReference type="Pfam" id="PF17765">
    <property type="entry name" value="MLTR_LBD"/>
    <property type="match status" value="1"/>
</dbReference>
<dbReference type="EMBL" id="LGTW01000020">
    <property type="protein sequence ID" value="KWX21319.1"/>
    <property type="molecule type" value="Genomic_DNA"/>
</dbReference>
<dbReference type="CDD" id="cd00093">
    <property type="entry name" value="HTH_XRE"/>
    <property type="match status" value="1"/>
</dbReference>
<keyword evidence="3" id="KW-1185">Reference proteome</keyword>
<organism evidence="2 3">
    <name type="scientific">Mycolicibacterium wolinskyi</name>
    <dbReference type="NCBI Taxonomy" id="59750"/>
    <lineage>
        <taxon>Bacteria</taxon>
        <taxon>Bacillati</taxon>
        <taxon>Actinomycetota</taxon>
        <taxon>Actinomycetes</taxon>
        <taxon>Mycobacteriales</taxon>
        <taxon>Mycobacteriaceae</taxon>
        <taxon>Mycolicibacterium</taxon>
    </lineage>
</organism>
<proteinExistence type="predicted"/>
<dbReference type="InterPro" id="IPR041413">
    <property type="entry name" value="MLTR_LBD"/>
</dbReference>
<dbReference type="PATRIC" id="fig|59750.3.peg.3001"/>
<accession>A0A132PG31</accession>
<dbReference type="Gene3D" id="1.10.260.40">
    <property type="entry name" value="lambda repressor-like DNA-binding domains"/>
    <property type="match status" value="1"/>
</dbReference>
<dbReference type="RefSeq" id="WP_067854475.1">
    <property type="nucleotide sequence ID" value="NZ_LGTW01000020.1"/>
</dbReference>
<dbReference type="STRING" id="59750.AWC31_36210"/>
<dbReference type="SUPFAM" id="SSF47413">
    <property type="entry name" value="lambda repressor-like DNA-binding domains"/>
    <property type="match status" value="1"/>
</dbReference>
<dbReference type="PANTHER" id="PTHR35010:SF2">
    <property type="entry name" value="BLL4672 PROTEIN"/>
    <property type="match status" value="1"/>
</dbReference>
<evidence type="ECO:0000313" key="3">
    <source>
        <dbReference type="Proteomes" id="UP000070612"/>
    </source>
</evidence>
<feature type="domain" description="HTH cro/C1-type" evidence="1">
    <location>
        <begin position="13"/>
        <end position="84"/>
    </location>
</feature>
<dbReference type="AlphaFoldDB" id="A0A132PG31"/>
<dbReference type="InterPro" id="IPR010982">
    <property type="entry name" value="Lambda_DNA-bd_dom_sf"/>
</dbReference>
<name>A0A132PG31_9MYCO</name>
<dbReference type="GO" id="GO:0003677">
    <property type="term" value="F:DNA binding"/>
    <property type="evidence" value="ECO:0007669"/>
    <property type="project" value="InterPro"/>
</dbReference>
<dbReference type="PANTHER" id="PTHR35010">
    <property type="entry name" value="BLL4672 PROTEIN-RELATED"/>
    <property type="match status" value="1"/>
</dbReference>
<reference evidence="2 3" key="1">
    <citation type="submission" date="2015-07" db="EMBL/GenBank/DDBJ databases">
        <title>A draft genome sequence of Mycobacterium wolinskyi.</title>
        <authorList>
            <person name="de Man T.J."/>
            <person name="Perry K.A."/>
            <person name="Coulliette A.D."/>
            <person name="Jensen B."/>
            <person name="Toney N.C."/>
            <person name="Limbago B.M."/>
            <person name="Noble-Wang J."/>
        </authorList>
    </citation>
    <scope>NUCLEOTIDE SEQUENCE [LARGE SCALE GENOMIC DNA]</scope>
    <source>
        <strain evidence="2 3">CDC_01</strain>
    </source>
</reference>
<evidence type="ECO:0000259" key="1">
    <source>
        <dbReference type="SMART" id="SM00530"/>
    </source>
</evidence>
<gene>
    <name evidence="2" type="ORF">AFM11_25685</name>
</gene>
<dbReference type="Gene3D" id="3.30.450.180">
    <property type="match status" value="1"/>
</dbReference>
<comment type="caution">
    <text evidence="2">The sequence shown here is derived from an EMBL/GenBank/DDBJ whole genome shotgun (WGS) entry which is preliminary data.</text>
</comment>
<dbReference type="SMART" id="SM00530">
    <property type="entry name" value="HTH_XRE"/>
    <property type="match status" value="1"/>
</dbReference>
<protein>
    <submittedName>
        <fullName evidence="2">Transcriptional regulator</fullName>
    </submittedName>
</protein>
<dbReference type="Proteomes" id="UP000070612">
    <property type="component" value="Unassembled WGS sequence"/>
</dbReference>
<evidence type="ECO:0000313" key="2">
    <source>
        <dbReference type="EMBL" id="KWX21319.1"/>
    </source>
</evidence>